<dbReference type="SUPFAM" id="SSF55811">
    <property type="entry name" value="Nudix"/>
    <property type="match status" value="1"/>
</dbReference>
<evidence type="ECO:0000256" key="1">
    <source>
        <dbReference type="ARBA" id="ARBA00001946"/>
    </source>
</evidence>
<comment type="similarity">
    <text evidence="3">Belongs to the Nudix hydrolase family.</text>
</comment>
<evidence type="ECO:0000256" key="2">
    <source>
        <dbReference type="ARBA" id="ARBA00022801"/>
    </source>
</evidence>
<dbReference type="RefSeq" id="WP_307156159.1">
    <property type="nucleotide sequence ID" value="NZ_JAUSWH010000001.1"/>
</dbReference>
<dbReference type="Pfam" id="PF00293">
    <property type="entry name" value="NUDIX"/>
    <property type="match status" value="1"/>
</dbReference>
<evidence type="ECO:0000313" key="5">
    <source>
        <dbReference type="EMBL" id="MDQ0453937.1"/>
    </source>
</evidence>
<dbReference type="InterPro" id="IPR015797">
    <property type="entry name" value="NUDIX_hydrolase-like_dom_sf"/>
</dbReference>
<dbReference type="Proteomes" id="UP001235269">
    <property type="component" value="Unassembled WGS sequence"/>
</dbReference>
<dbReference type="Gene3D" id="3.90.79.10">
    <property type="entry name" value="Nucleoside Triphosphate Pyrophosphohydrolase"/>
    <property type="match status" value="1"/>
</dbReference>
<dbReference type="PROSITE" id="PS51462">
    <property type="entry name" value="NUDIX"/>
    <property type="match status" value="1"/>
</dbReference>
<dbReference type="EMBL" id="JAUSWH010000001">
    <property type="protein sequence ID" value="MDQ0453937.1"/>
    <property type="molecule type" value="Genomic_DNA"/>
</dbReference>
<dbReference type="CDD" id="cd04663">
    <property type="entry name" value="NUDIX_Hydrolase"/>
    <property type="match status" value="1"/>
</dbReference>
<dbReference type="InterPro" id="IPR020476">
    <property type="entry name" value="Nudix_hydrolase"/>
</dbReference>
<dbReference type="PROSITE" id="PS00893">
    <property type="entry name" value="NUDIX_BOX"/>
    <property type="match status" value="1"/>
</dbReference>
<name>A0ABU0I8E4_9HYPH</name>
<gene>
    <name evidence="5" type="ORF">QO005_000252</name>
</gene>
<dbReference type="PRINTS" id="PR00502">
    <property type="entry name" value="NUDIXFAMILY"/>
</dbReference>
<evidence type="ECO:0000256" key="3">
    <source>
        <dbReference type="RuleBase" id="RU003476"/>
    </source>
</evidence>
<sequence length="146" mass="16289">MQAAVKHKALIYATFADRLLAFTEPDDPHLLPQVPGGTIEEGEMPREAALREFQEETGLPVTGDIRFLNCFDFHDPAITGTFIHRRHFFHLPVKETPPEAWEHFEMTPAGGDAPIRLAFTWIPITHAAKLLGYGHAIALPLLSQPS</sequence>
<comment type="caution">
    <text evidence="5">The sequence shown here is derived from an EMBL/GenBank/DDBJ whole genome shotgun (WGS) entry which is preliminary data.</text>
</comment>
<feature type="domain" description="Nudix hydrolase" evidence="4">
    <location>
        <begin position="1"/>
        <end position="144"/>
    </location>
</feature>
<evidence type="ECO:0000313" key="6">
    <source>
        <dbReference type="Proteomes" id="UP001235269"/>
    </source>
</evidence>
<dbReference type="InterPro" id="IPR000086">
    <property type="entry name" value="NUDIX_hydrolase_dom"/>
</dbReference>
<proteinExistence type="inferred from homology"/>
<keyword evidence="2 3" id="KW-0378">Hydrolase</keyword>
<comment type="cofactor">
    <cofactor evidence="1">
        <name>Mg(2+)</name>
        <dbReference type="ChEBI" id="CHEBI:18420"/>
    </cofactor>
</comment>
<protein>
    <submittedName>
        <fullName evidence="5">8-oxo-dGTP pyrophosphatase MutT (NUDIX family)</fullName>
    </submittedName>
</protein>
<keyword evidence="6" id="KW-1185">Reference proteome</keyword>
<organism evidence="5 6">
    <name type="scientific">Rhizobium paknamense</name>
    <dbReference type="NCBI Taxonomy" id="1206817"/>
    <lineage>
        <taxon>Bacteria</taxon>
        <taxon>Pseudomonadati</taxon>
        <taxon>Pseudomonadota</taxon>
        <taxon>Alphaproteobacteria</taxon>
        <taxon>Hyphomicrobiales</taxon>
        <taxon>Rhizobiaceae</taxon>
        <taxon>Rhizobium/Agrobacterium group</taxon>
        <taxon>Rhizobium</taxon>
    </lineage>
</organism>
<dbReference type="InterPro" id="IPR020084">
    <property type="entry name" value="NUDIX_hydrolase_CS"/>
</dbReference>
<evidence type="ECO:0000259" key="4">
    <source>
        <dbReference type="PROSITE" id="PS51462"/>
    </source>
</evidence>
<accession>A0ABU0I8E4</accession>
<reference evidence="5 6" key="1">
    <citation type="submission" date="2023-07" db="EMBL/GenBank/DDBJ databases">
        <title>Genomic Encyclopedia of Type Strains, Phase IV (KMG-IV): sequencing the most valuable type-strain genomes for metagenomic binning, comparative biology and taxonomic classification.</title>
        <authorList>
            <person name="Goeker M."/>
        </authorList>
    </citation>
    <scope>NUCLEOTIDE SEQUENCE [LARGE SCALE GENOMIC DNA]</scope>
    <source>
        <strain evidence="5 6">DSM 100301</strain>
    </source>
</reference>